<dbReference type="Proteomes" id="UP000029015">
    <property type="component" value="Unassembled WGS sequence"/>
</dbReference>
<comment type="caution">
    <text evidence="6">The sequence shown here is derived from an EMBL/GenBank/DDBJ whole genome shotgun (WGS) entry which is preliminary data.</text>
</comment>
<dbReference type="PROSITE" id="PS00893">
    <property type="entry name" value="NUDIX_BOX"/>
    <property type="match status" value="1"/>
</dbReference>
<dbReference type="GO" id="GO:0047631">
    <property type="term" value="F:ADP-ribose diphosphatase activity"/>
    <property type="evidence" value="ECO:0007669"/>
    <property type="project" value="UniProtKB-EC"/>
</dbReference>
<keyword evidence="3 4" id="KW-0378">Hydrolase</keyword>
<comment type="similarity">
    <text evidence="2 4">Belongs to the Nudix hydrolase family.</text>
</comment>
<dbReference type="InterPro" id="IPR020084">
    <property type="entry name" value="NUDIX_hydrolase_CS"/>
</dbReference>
<comment type="cofactor">
    <cofactor evidence="1">
        <name>Mg(2+)</name>
        <dbReference type="ChEBI" id="CHEBI:18420"/>
    </cofactor>
</comment>
<feature type="domain" description="Nudix hydrolase" evidence="5">
    <location>
        <begin position="70"/>
        <end position="208"/>
    </location>
</feature>
<evidence type="ECO:0000259" key="5">
    <source>
        <dbReference type="PROSITE" id="PS51462"/>
    </source>
</evidence>
<dbReference type="GO" id="GO:0019693">
    <property type="term" value="P:ribose phosphate metabolic process"/>
    <property type="evidence" value="ECO:0007669"/>
    <property type="project" value="TreeGrafter"/>
</dbReference>
<dbReference type="Gene3D" id="3.90.79.10">
    <property type="entry name" value="Nucleoside Triphosphate Pyrophosphohydrolase"/>
    <property type="match status" value="1"/>
</dbReference>
<evidence type="ECO:0000313" key="6">
    <source>
        <dbReference type="EMBL" id="KFI39898.1"/>
    </source>
</evidence>
<dbReference type="PROSITE" id="PS51462">
    <property type="entry name" value="NUDIX"/>
    <property type="match status" value="1"/>
</dbReference>
<dbReference type="PRINTS" id="PR00502">
    <property type="entry name" value="NUDIXFAMILY"/>
</dbReference>
<evidence type="ECO:0000256" key="3">
    <source>
        <dbReference type="ARBA" id="ARBA00022801"/>
    </source>
</evidence>
<dbReference type="RefSeq" id="WP_236681888.1">
    <property type="nucleotide sequence ID" value="NZ_CP011786.1"/>
</dbReference>
<dbReference type="EMBL" id="JGYK01000001">
    <property type="protein sequence ID" value="KFI39898.1"/>
    <property type="molecule type" value="Genomic_DNA"/>
</dbReference>
<dbReference type="eggNOG" id="COG0494">
    <property type="taxonomic scope" value="Bacteria"/>
</dbReference>
<keyword evidence="7" id="KW-1185">Reference proteome</keyword>
<sequence>MTMDVDGRGRAILNPAERFATGRDGVDMDAPTRLVSSRTVFEGPIFTIQDQRIALAKADGGRTMIRRQLVHHAPCVVMLVQDAITDRYLLEREYRVGVSGYTFGLPAGFMDPGEDPATAALRELREETGVEPAGQGAYQIERVADCYSSEGMSDELVHIMIIRLRSWRKELTRFDADEHVQSAWVSWPELRALPVTASNAVIAIQAEALHRLRSVC</sequence>
<dbReference type="AlphaFoldDB" id="A0A086Z048"/>
<gene>
    <name evidence="6" type="ORF">BACT_0599</name>
</gene>
<dbReference type="PANTHER" id="PTHR11839">
    <property type="entry name" value="UDP/ADP-SUGAR PYROPHOSPHATASE"/>
    <property type="match status" value="1"/>
</dbReference>
<dbReference type="PANTHER" id="PTHR11839:SF18">
    <property type="entry name" value="NUDIX HYDROLASE DOMAIN-CONTAINING PROTEIN"/>
    <property type="match status" value="1"/>
</dbReference>
<proteinExistence type="inferred from homology"/>
<dbReference type="STRING" id="1437605.AB656_01600"/>
<name>A0A086Z048_9BIFI</name>
<dbReference type="SUPFAM" id="SSF55811">
    <property type="entry name" value="Nudix"/>
    <property type="match status" value="1"/>
</dbReference>
<dbReference type="Pfam" id="PF00293">
    <property type="entry name" value="NUDIX"/>
    <property type="match status" value="1"/>
</dbReference>
<protein>
    <submittedName>
        <fullName evidence="6">Putative pyrophosphate-releasing NTPase in MutT family protein</fullName>
        <ecNumber evidence="6">3.6.1.13</ecNumber>
    </submittedName>
</protein>
<dbReference type="InterPro" id="IPR020476">
    <property type="entry name" value="Nudix_hydrolase"/>
</dbReference>
<dbReference type="EC" id="3.6.1.13" evidence="6"/>
<reference evidence="6 7" key="1">
    <citation type="submission" date="2014-03" db="EMBL/GenBank/DDBJ databases">
        <title>Genomics of Bifidobacteria.</title>
        <authorList>
            <person name="Ventura M."/>
            <person name="Milani C."/>
            <person name="Lugli G.A."/>
        </authorList>
    </citation>
    <scope>NUCLEOTIDE SEQUENCE [LARGE SCALE GENOMIC DNA]</scope>
    <source>
        <strain evidence="6 7">DSM 22766</strain>
    </source>
</reference>
<dbReference type="GO" id="GO:0006753">
    <property type="term" value="P:nucleoside phosphate metabolic process"/>
    <property type="evidence" value="ECO:0007669"/>
    <property type="project" value="TreeGrafter"/>
</dbReference>
<evidence type="ECO:0000256" key="4">
    <source>
        <dbReference type="RuleBase" id="RU003476"/>
    </source>
</evidence>
<organism evidence="6 7">
    <name type="scientific">Bifidobacterium actinocoloniiforme DSM 22766</name>
    <dbReference type="NCBI Taxonomy" id="1437605"/>
    <lineage>
        <taxon>Bacteria</taxon>
        <taxon>Bacillati</taxon>
        <taxon>Actinomycetota</taxon>
        <taxon>Actinomycetes</taxon>
        <taxon>Bifidobacteriales</taxon>
        <taxon>Bifidobacteriaceae</taxon>
        <taxon>Bifidobacterium</taxon>
    </lineage>
</organism>
<accession>A0A086Z048</accession>
<dbReference type="InterPro" id="IPR015797">
    <property type="entry name" value="NUDIX_hydrolase-like_dom_sf"/>
</dbReference>
<dbReference type="CDD" id="cd03424">
    <property type="entry name" value="NUDIX_ADPRase_Nudt5_UGPPase_Nudt14"/>
    <property type="match status" value="1"/>
</dbReference>
<evidence type="ECO:0000256" key="1">
    <source>
        <dbReference type="ARBA" id="ARBA00001946"/>
    </source>
</evidence>
<evidence type="ECO:0000313" key="7">
    <source>
        <dbReference type="Proteomes" id="UP000029015"/>
    </source>
</evidence>
<dbReference type="GO" id="GO:0005829">
    <property type="term" value="C:cytosol"/>
    <property type="evidence" value="ECO:0007669"/>
    <property type="project" value="TreeGrafter"/>
</dbReference>
<dbReference type="InterPro" id="IPR000086">
    <property type="entry name" value="NUDIX_hydrolase_dom"/>
</dbReference>
<evidence type="ECO:0000256" key="2">
    <source>
        <dbReference type="ARBA" id="ARBA00005582"/>
    </source>
</evidence>